<evidence type="ECO:0000313" key="8">
    <source>
        <dbReference type="EMBL" id="MBF6636643.1"/>
    </source>
</evidence>
<dbReference type="InterPro" id="IPR036390">
    <property type="entry name" value="WH_DNA-bd_sf"/>
</dbReference>
<comment type="similarity">
    <text evidence="1">In the C-terminal section; belongs to the class-I pyridoxal-phosphate-dependent aminotransferase family.</text>
</comment>
<dbReference type="AlphaFoldDB" id="A0AA41BWL0"/>
<dbReference type="EMBL" id="JADMKS010000003">
    <property type="protein sequence ID" value="MBF6636643.1"/>
    <property type="molecule type" value="Genomic_DNA"/>
</dbReference>
<reference evidence="8" key="1">
    <citation type="submission" date="2020-11" db="EMBL/GenBank/DDBJ databases">
        <authorList>
            <person name="Lee S.D."/>
        </authorList>
    </citation>
    <scope>NUCLEOTIDE SEQUENCE</scope>
    <source>
        <strain evidence="8">SAP-2</strain>
    </source>
</reference>
<evidence type="ECO:0000256" key="1">
    <source>
        <dbReference type="ARBA" id="ARBA00005384"/>
    </source>
</evidence>
<sequence>MFNTNISLLIRPILTSKNENSIRNQRGALIQLFEQTHEASAPLRERLCTALRLAIIQGILPPLQRLPSSRLLASDLRISRITVEAAYGQIEAEGYITRQVGKGTFVSDHFPQSRPRRLSSSHTSTGATQQTAQKTPLSSRGAAIIATGGCQDPLSPLPFAAGSPDLRAFPVKTWRQLTNKALRLKSDALFGYGDPQGYLPLREAVAGYLQQSRGVKCCAEHIVITTSSQQALQLLATLLIDEGEPVWTEQPGYLGARNAFTSAGARLCGIPVDEQGMRFDDSAPAPKLIYLTPSHHYPSGVSLSLSRRIALLDYAKRHQSWIIEDDYDSELHYDGRPFPAMQGLDNHNQVIYLGTFSKVLFPSLRVAYVVLPPGLVQPMTQLRTVYDGHTSQLMQAVTAEFIQQGHFVAHLRYMRQLYQSRRDHLLAQINQKLAHWMQPQPAAGGLQLSVRLPHGQEEPLTQQALKLGVITPGLSALYLPQTPIESATRDGWLLGFSALTPAEITAAIDRLTRIKIR</sequence>
<dbReference type="GO" id="GO:0030170">
    <property type="term" value="F:pyridoxal phosphate binding"/>
    <property type="evidence" value="ECO:0007669"/>
    <property type="project" value="InterPro"/>
</dbReference>
<evidence type="ECO:0000256" key="6">
    <source>
        <dbReference type="SAM" id="MobiDB-lite"/>
    </source>
</evidence>
<dbReference type="GO" id="GO:0003677">
    <property type="term" value="F:DNA binding"/>
    <property type="evidence" value="ECO:0007669"/>
    <property type="project" value="UniProtKB-KW"/>
</dbReference>
<dbReference type="CDD" id="cd07377">
    <property type="entry name" value="WHTH_GntR"/>
    <property type="match status" value="1"/>
</dbReference>
<comment type="caution">
    <text evidence="8">The sequence shown here is derived from an EMBL/GenBank/DDBJ whole genome shotgun (WGS) entry which is preliminary data.</text>
</comment>
<dbReference type="PRINTS" id="PR00035">
    <property type="entry name" value="HTHGNTR"/>
</dbReference>
<keyword evidence="8" id="KW-0032">Aminotransferase</keyword>
<dbReference type="PROSITE" id="PS50949">
    <property type="entry name" value="HTH_GNTR"/>
    <property type="match status" value="1"/>
</dbReference>
<evidence type="ECO:0000256" key="3">
    <source>
        <dbReference type="ARBA" id="ARBA00023015"/>
    </source>
</evidence>
<keyword evidence="3" id="KW-0805">Transcription regulation</keyword>
<dbReference type="InterPro" id="IPR000524">
    <property type="entry name" value="Tscrpt_reg_HTH_GntR"/>
</dbReference>
<dbReference type="InterPro" id="IPR015424">
    <property type="entry name" value="PyrdxlP-dep_Trfase"/>
</dbReference>
<evidence type="ECO:0000259" key="7">
    <source>
        <dbReference type="PROSITE" id="PS50949"/>
    </source>
</evidence>
<dbReference type="InterPro" id="IPR015421">
    <property type="entry name" value="PyrdxlP-dep_Trfase_major"/>
</dbReference>
<dbReference type="SUPFAM" id="SSF46785">
    <property type="entry name" value="Winged helix' DNA-binding domain"/>
    <property type="match status" value="1"/>
</dbReference>
<accession>A0AA41BWL0</accession>
<dbReference type="SMART" id="SM00345">
    <property type="entry name" value="HTH_GNTR"/>
    <property type="match status" value="1"/>
</dbReference>
<dbReference type="CDD" id="cd00609">
    <property type="entry name" value="AAT_like"/>
    <property type="match status" value="1"/>
</dbReference>
<gene>
    <name evidence="8" type="ORF">ITX54_08240</name>
</gene>
<evidence type="ECO:0000256" key="5">
    <source>
        <dbReference type="ARBA" id="ARBA00023163"/>
    </source>
</evidence>
<dbReference type="Pfam" id="PF00155">
    <property type="entry name" value="Aminotran_1_2"/>
    <property type="match status" value="1"/>
</dbReference>
<dbReference type="GO" id="GO:0003700">
    <property type="term" value="F:DNA-binding transcription factor activity"/>
    <property type="evidence" value="ECO:0007669"/>
    <property type="project" value="InterPro"/>
</dbReference>
<keyword evidence="8" id="KW-0808">Transferase</keyword>
<keyword evidence="4" id="KW-0238">DNA-binding</keyword>
<dbReference type="PANTHER" id="PTHR46577:SF1">
    <property type="entry name" value="HTH-TYPE TRANSCRIPTIONAL REGULATORY PROTEIN GABR"/>
    <property type="match status" value="1"/>
</dbReference>
<organism evidence="8 9">
    <name type="scientific">Rouxiella silvae</name>
    <dbReference type="NCBI Taxonomy" id="1646373"/>
    <lineage>
        <taxon>Bacteria</taxon>
        <taxon>Pseudomonadati</taxon>
        <taxon>Pseudomonadota</taxon>
        <taxon>Gammaproteobacteria</taxon>
        <taxon>Enterobacterales</taxon>
        <taxon>Yersiniaceae</taxon>
        <taxon>Rouxiella</taxon>
    </lineage>
</organism>
<feature type="compositionally biased region" description="Polar residues" evidence="6">
    <location>
        <begin position="120"/>
        <end position="138"/>
    </location>
</feature>
<name>A0AA41BWL0_9GAMM</name>
<dbReference type="InterPro" id="IPR036388">
    <property type="entry name" value="WH-like_DNA-bd_sf"/>
</dbReference>
<dbReference type="GO" id="GO:0008483">
    <property type="term" value="F:transaminase activity"/>
    <property type="evidence" value="ECO:0007669"/>
    <property type="project" value="UniProtKB-KW"/>
</dbReference>
<evidence type="ECO:0000313" key="9">
    <source>
        <dbReference type="Proteomes" id="UP000705283"/>
    </source>
</evidence>
<proteinExistence type="inferred from homology"/>
<feature type="region of interest" description="Disordered" evidence="6">
    <location>
        <begin position="106"/>
        <end position="138"/>
    </location>
</feature>
<dbReference type="SUPFAM" id="SSF53383">
    <property type="entry name" value="PLP-dependent transferases"/>
    <property type="match status" value="1"/>
</dbReference>
<dbReference type="Gene3D" id="3.40.640.10">
    <property type="entry name" value="Type I PLP-dependent aspartate aminotransferase-like (Major domain)"/>
    <property type="match status" value="1"/>
</dbReference>
<dbReference type="PANTHER" id="PTHR46577">
    <property type="entry name" value="HTH-TYPE TRANSCRIPTIONAL REGULATORY PROTEIN GABR"/>
    <property type="match status" value="1"/>
</dbReference>
<dbReference type="Proteomes" id="UP000705283">
    <property type="component" value="Unassembled WGS sequence"/>
</dbReference>
<dbReference type="InterPro" id="IPR051446">
    <property type="entry name" value="HTH_trans_reg/aminotransferase"/>
</dbReference>
<keyword evidence="2" id="KW-0663">Pyridoxal phosphate</keyword>
<protein>
    <submittedName>
        <fullName evidence="8">PLP-dependent aminotransferase family protein</fullName>
    </submittedName>
</protein>
<evidence type="ECO:0000256" key="2">
    <source>
        <dbReference type="ARBA" id="ARBA00022898"/>
    </source>
</evidence>
<dbReference type="RefSeq" id="WP_055779516.1">
    <property type="nucleotide sequence ID" value="NZ_JADMKS010000003.1"/>
</dbReference>
<dbReference type="Pfam" id="PF00392">
    <property type="entry name" value="GntR"/>
    <property type="match status" value="1"/>
</dbReference>
<keyword evidence="5" id="KW-0804">Transcription</keyword>
<dbReference type="Gene3D" id="1.10.10.10">
    <property type="entry name" value="Winged helix-like DNA-binding domain superfamily/Winged helix DNA-binding domain"/>
    <property type="match status" value="1"/>
</dbReference>
<reference evidence="8" key="2">
    <citation type="submission" date="2022-09" db="EMBL/GenBank/DDBJ databases">
        <title>Rouxiella aceris sp. nov., isolated from tree sap and emended description of the genus Rhouxiella.</title>
        <authorList>
            <person name="Kim I.S."/>
        </authorList>
    </citation>
    <scope>NUCLEOTIDE SEQUENCE</scope>
    <source>
        <strain evidence="8">SAP-2</strain>
    </source>
</reference>
<feature type="domain" description="HTH gntR-type" evidence="7">
    <location>
        <begin position="41"/>
        <end position="109"/>
    </location>
</feature>
<evidence type="ECO:0000256" key="4">
    <source>
        <dbReference type="ARBA" id="ARBA00023125"/>
    </source>
</evidence>
<dbReference type="InterPro" id="IPR004839">
    <property type="entry name" value="Aminotransferase_I/II_large"/>
</dbReference>